<proteinExistence type="predicted"/>
<evidence type="ECO:0000259" key="17">
    <source>
        <dbReference type="PROSITE" id="PS50011"/>
    </source>
</evidence>
<keyword evidence="4" id="KW-0808">Transferase</keyword>
<evidence type="ECO:0000256" key="1">
    <source>
        <dbReference type="ARBA" id="ARBA00004251"/>
    </source>
</evidence>
<evidence type="ECO:0000256" key="14">
    <source>
        <dbReference type="ARBA" id="ARBA00023180"/>
    </source>
</evidence>
<dbReference type="PROSITE" id="PS50011">
    <property type="entry name" value="PROTEIN_KINASE_DOM"/>
    <property type="match status" value="2"/>
</dbReference>
<reference evidence="20" key="1">
    <citation type="journal article" date="2023" name="Plant J.">
        <title>The genome of the king protea, Protea cynaroides.</title>
        <authorList>
            <person name="Chang J."/>
            <person name="Duong T.A."/>
            <person name="Schoeman C."/>
            <person name="Ma X."/>
            <person name="Roodt D."/>
            <person name="Barker N."/>
            <person name="Li Z."/>
            <person name="Van de Peer Y."/>
            <person name="Mizrachi E."/>
        </authorList>
    </citation>
    <scope>NUCLEOTIDE SEQUENCE</scope>
    <source>
        <tissue evidence="20">Young leaves</tissue>
    </source>
</reference>
<dbReference type="InterPro" id="IPR021820">
    <property type="entry name" value="S-locus_recpt_kinase_C"/>
</dbReference>
<evidence type="ECO:0000313" key="21">
    <source>
        <dbReference type="Proteomes" id="UP001141806"/>
    </source>
</evidence>
<keyword evidence="3" id="KW-0723">Serine/threonine-protein kinase</keyword>
<dbReference type="Pfam" id="PF00954">
    <property type="entry name" value="S_locus_glycop"/>
    <property type="match status" value="2"/>
</dbReference>
<feature type="region of interest" description="Disordered" evidence="15">
    <location>
        <begin position="515"/>
        <end position="535"/>
    </location>
</feature>
<dbReference type="FunFam" id="1.10.510.10:FF:000060">
    <property type="entry name" value="G-type lectin S-receptor-like serine/threonine-protein kinase"/>
    <property type="match status" value="2"/>
</dbReference>
<evidence type="ECO:0000256" key="15">
    <source>
        <dbReference type="SAM" id="MobiDB-lite"/>
    </source>
</evidence>
<keyword evidence="7" id="KW-0547">Nucleotide-binding</keyword>
<evidence type="ECO:0000256" key="2">
    <source>
        <dbReference type="ARBA" id="ARBA00022475"/>
    </source>
</evidence>
<evidence type="ECO:0000313" key="20">
    <source>
        <dbReference type="EMBL" id="KAJ4967607.1"/>
    </source>
</evidence>
<feature type="domain" description="Protein kinase" evidence="17">
    <location>
        <begin position="562"/>
        <end position="848"/>
    </location>
</feature>
<dbReference type="SMART" id="SM00473">
    <property type="entry name" value="PAN_AP"/>
    <property type="match status" value="2"/>
</dbReference>
<evidence type="ECO:0000256" key="5">
    <source>
        <dbReference type="ARBA" id="ARBA00022692"/>
    </source>
</evidence>
<dbReference type="SMART" id="SM00108">
    <property type="entry name" value="B_lectin"/>
    <property type="match status" value="2"/>
</dbReference>
<evidence type="ECO:0000256" key="3">
    <source>
        <dbReference type="ARBA" id="ARBA00022527"/>
    </source>
</evidence>
<keyword evidence="9" id="KW-0067">ATP-binding</keyword>
<dbReference type="SMART" id="SM00220">
    <property type="entry name" value="S_TKc"/>
    <property type="match status" value="2"/>
</dbReference>
<dbReference type="SUPFAM" id="SSF56112">
    <property type="entry name" value="Protein kinase-like (PK-like)"/>
    <property type="match status" value="2"/>
</dbReference>
<feature type="domain" description="Apple" evidence="19">
    <location>
        <begin position="1207"/>
        <end position="1292"/>
    </location>
</feature>
<feature type="transmembrane region" description="Helical" evidence="16">
    <location>
        <begin position="477"/>
        <end position="499"/>
    </location>
</feature>
<dbReference type="InterPro" id="IPR011009">
    <property type="entry name" value="Kinase-like_dom_sf"/>
</dbReference>
<keyword evidence="10 16" id="KW-1133">Transmembrane helix</keyword>
<dbReference type="SUPFAM" id="SSF51110">
    <property type="entry name" value="alpha-D-mannose-specific plant lectins"/>
    <property type="match status" value="2"/>
</dbReference>
<dbReference type="Pfam" id="PF07714">
    <property type="entry name" value="PK_Tyr_Ser-Thr"/>
    <property type="match status" value="2"/>
</dbReference>
<dbReference type="GO" id="GO:0048544">
    <property type="term" value="P:recognition of pollen"/>
    <property type="evidence" value="ECO:0007669"/>
    <property type="project" value="InterPro"/>
</dbReference>
<name>A0A9Q0KBV6_9MAGN</name>
<evidence type="ECO:0000256" key="10">
    <source>
        <dbReference type="ARBA" id="ARBA00022989"/>
    </source>
</evidence>
<dbReference type="Gene3D" id="1.10.510.10">
    <property type="entry name" value="Transferase(Phosphotransferase) domain 1"/>
    <property type="match status" value="2"/>
</dbReference>
<feature type="region of interest" description="Disordered" evidence="15">
    <location>
        <begin position="454"/>
        <end position="473"/>
    </location>
</feature>
<dbReference type="CDD" id="cd00028">
    <property type="entry name" value="B_lectin"/>
    <property type="match status" value="2"/>
</dbReference>
<dbReference type="PROSITE" id="PS50927">
    <property type="entry name" value="BULB_LECTIN"/>
    <property type="match status" value="2"/>
</dbReference>
<dbReference type="Pfam" id="PF11883">
    <property type="entry name" value="DUF3403"/>
    <property type="match status" value="1"/>
</dbReference>
<evidence type="ECO:0000256" key="13">
    <source>
        <dbReference type="ARBA" id="ARBA00023170"/>
    </source>
</evidence>
<gene>
    <name evidence="20" type="ORF">NE237_019456</name>
</gene>
<feature type="domain" description="Bulb-type lectin" evidence="18">
    <location>
        <begin position="30"/>
        <end position="164"/>
    </location>
</feature>
<evidence type="ECO:0000256" key="6">
    <source>
        <dbReference type="ARBA" id="ARBA00022729"/>
    </source>
</evidence>
<dbReference type="PANTHER" id="PTHR27002">
    <property type="entry name" value="RECEPTOR-LIKE SERINE/THREONINE-PROTEIN KINASE SD1-8"/>
    <property type="match status" value="1"/>
</dbReference>
<dbReference type="PROSITE" id="PS50948">
    <property type="entry name" value="PAN"/>
    <property type="match status" value="2"/>
</dbReference>
<keyword evidence="5 16" id="KW-0812">Transmembrane</keyword>
<feature type="region of interest" description="Disordered" evidence="15">
    <location>
        <begin position="842"/>
        <end position="863"/>
    </location>
</feature>
<evidence type="ECO:0000256" key="8">
    <source>
        <dbReference type="ARBA" id="ARBA00022777"/>
    </source>
</evidence>
<dbReference type="Pfam" id="PF01453">
    <property type="entry name" value="B_lectin"/>
    <property type="match status" value="2"/>
</dbReference>
<dbReference type="InterPro" id="IPR001480">
    <property type="entry name" value="Bulb-type_lectin_dom"/>
</dbReference>
<feature type="domain" description="Apple" evidence="19">
    <location>
        <begin position="360"/>
        <end position="442"/>
    </location>
</feature>
<dbReference type="GO" id="GO:0005524">
    <property type="term" value="F:ATP binding"/>
    <property type="evidence" value="ECO:0007669"/>
    <property type="project" value="UniProtKB-KW"/>
</dbReference>
<feature type="transmembrane region" description="Helical" evidence="16">
    <location>
        <begin position="1360"/>
        <end position="1382"/>
    </location>
</feature>
<evidence type="ECO:0000256" key="7">
    <source>
        <dbReference type="ARBA" id="ARBA00022741"/>
    </source>
</evidence>
<dbReference type="InterPro" id="IPR001245">
    <property type="entry name" value="Ser-Thr/Tyr_kinase_cat_dom"/>
</dbReference>
<organism evidence="20 21">
    <name type="scientific">Protea cynaroides</name>
    <dbReference type="NCBI Taxonomy" id="273540"/>
    <lineage>
        <taxon>Eukaryota</taxon>
        <taxon>Viridiplantae</taxon>
        <taxon>Streptophyta</taxon>
        <taxon>Embryophyta</taxon>
        <taxon>Tracheophyta</taxon>
        <taxon>Spermatophyta</taxon>
        <taxon>Magnoliopsida</taxon>
        <taxon>Proteales</taxon>
        <taxon>Proteaceae</taxon>
        <taxon>Protea</taxon>
    </lineage>
</organism>
<keyword evidence="14" id="KW-0325">Glycoprotein</keyword>
<dbReference type="InterPro" id="IPR008271">
    <property type="entry name" value="Ser/Thr_kinase_AS"/>
</dbReference>
<comment type="subcellular location">
    <subcellularLocation>
        <location evidence="1">Cell membrane</location>
        <topology evidence="1">Single-pass type I membrane protein</topology>
    </subcellularLocation>
</comment>
<accession>A0A9Q0KBV6</accession>
<dbReference type="InterPro" id="IPR000858">
    <property type="entry name" value="S_locus_glycoprot_dom"/>
</dbReference>
<keyword evidence="21" id="KW-1185">Reference proteome</keyword>
<keyword evidence="12" id="KW-1015">Disulfide bond</keyword>
<dbReference type="Gene3D" id="3.30.200.20">
    <property type="entry name" value="Phosphorylase Kinase, domain 1"/>
    <property type="match status" value="2"/>
</dbReference>
<dbReference type="Proteomes" id="UP001141806">
    <property type="component" value="Unassembled WGS sequence"/>
</dbReference>
<dbReference type="CDD" id="cd14066">
    <property type="entry name" value="STKc_IRAK"/>
    <property type="match status" value="2"/>
</dbReference>
<dbReference type="OrthoDB" id="1741851at2759"/>
<keyword evidence="8" id="KW-0418">Kinase</keyword>
<keyword evidence="2" id="KW-1003">Cell membrane</keyword>
<dbReference type="EMBL" id="JAMYWD010000007">
    <property type="protein sequence ID" value="KAJ4967607.1"/>
    <property type="molecule type" value="Genomic_DNA"/>
</dbReference>
<feature type="domain" description="Bulb-type lectin" evidence="18">
    <location>
        <begin position="888"/>
        <end position="1012"/>
    </location>
</feature>
<evidence type="ECO:0000259" key="18">
    <source>
        <dbReference type="PROSITE" id="PS50927"/>
    </source>
</evidence>
<dbReference type="Pfam" id="PF08276">
    <property type="entry name" value="PAN_2"/>
    <property type="match status" value="2"/>
</dbReference>
<dbReference type="PANTHER" id="PTHR27002:SF1111">
    <property type="entry name" value="NON-SPECIFIC SERINE_THREONINE PROTEIN KINASE"/>
    <property type="match status" value="1"/>
</dbReference>
<dbReference type="PROSITE" id="PS00108">
    <property type="entry name" value="PROTEIN_KINASE_ST"/>
    <property type="match status" value="2"/>
</dbReference>
<comment type="caution">
    <text evidence="20">The sequence shown here is derived from an EMBL/GenBank/DDBJ whole genome shotgun (WGS) entry which is preliminary data.</text>
</comment>
<feature type="region of interest" description="Disordered" evidence="15">
    <location>
        <begin position="1734"/>
        <end position="1762"/>
    </location>
</feature>
<keyword evidence="13" id="KW-0675">Receptor</keyword>
<dbReference type="GO" id="GO:0005886">
    <property type="term" value="C:plasma membrane"/>
    <property type="evidence" value="ECO:0007669"/>
    <property type="project" value="UniProtKB-SubCell"/>
</dbReference>
<evidence type="ECO:0000256" key="11">
    <source>
        <dbReference type="ARBA" id="ARBA00023136"/>
    </source>
</evidence>
<dbReference type="InterPro" id="IPR036426">
    <property type="entry name" value="Bulb-type_lectin_dom_sf"/>
</dbReference>
<evidence type="ECO:0000256" key="9">
    <source>
        <dbReference type="ARBA" id="ARBA00022840"/>
    </source>
</evidence>
<evidence type="ECO:0000256" key="12">
    <source>
        <dbReference type="ARBA" id="ARBA00023157"/>
    </source>
</evidence>
<evidence type="ECO:0000259" key="19">
    <source>
        <dbReference type="PROSITE" id="PS50948"/>
    </source>
</evidence>
<dbReference type="InterPro" id="IPR003609">
    <property type="entry name" value="Pan_app"/>
</dbReference>
<keyword evidence="6" id="KW-0732">Signal</keyword>
<dbReference type="Gene3D" id="2.90.10.10">
    <property type="entry name" value="Bulb-type lectin domain"/>
    <property type="match status" value="2"/>
</dbReference>
<dbReference type="GO" id="GO:0004674">
    <property type="term" value="F:protein serine/threonine kinase activity"/>
    <property type="evidence" value="ECO:0007669"/>
    <property type="project" value="UniProtKB-KW"/>
</dbReference>
<evidence type="ECO:0000256" key="4">
    <source>
        <dbReference type="ARBA" id="ARBA00022679"/>
    </source>
</evidence>
<keyword evidence="11 16" id="KW-0472">Membrane</keyword>
<dbReference type="FunFam" id="3.30.200.20:FF:000330">
    <property type="entry name" value="G-type lectin S-receptor-like serine/threonine-protein kinase At4g03230"/>
    <property type="match status" value="2"/>
</dbReference>
<evidence type="ECO:0000256" key="16">
    <source>
        <dbReference type="SAM" id="Phobius"/>
    </source>
</evidence>
<sequence>MDNDRIGNVRSRGVLRRYKNGSALLLSTAKDTISLQEIIRDGETIISSGEKFEFGFFTPDGATPNKRYAGIWYHKLSSNSTRTVVWVANREKPVMNSRGCITIKEDGSLQILDEKGTMCWSTRIPPTDLPPTRIPPMNTSAKLLDSGNLILSGENDNLEPIWQSFLEESNTFLPGMEMDTSKVLRSWTSEHDPAPGKFMFKLDEDDHSRYEIRNGSAIYWRSTSFINGLPNSNEIPPRLAYLLSNISSTSKNHIKRNQTKILNPGNYSQPYLVDFNNTRLVIHPSGQIMFYNWSSEIKGWQPSWFEPSDNCSIYNICGAYGICNSSSTPVCRCLEGFKPKFMDDWNSGQFSEGCMRTQGCKDNKFLGLKVIKVENLTTIFGAANTIDGCREECLSKCTCNGFYLETDPAARLDMGNATCRIWMDEDLKDLQEDVAIQSQLICVRVANSDLHALGPSPALQNEKPPSPSQNEKPSSSILVVTIAIGVIIFSCAVVCMIYARRRRLAKRKAYRESIQESSTAQLDRDEKNASSLIDPSKLGEDQKGIDVPFFPFESVVAATENFSDTNKLGQGGFGPVYKGRLQGGQEIAVKRLSRSSVQGMDEFKNEVLLIAKLQHRNLVRLLGYTIKGDEKMLLYEYMPNKSLDSFIFDQSRCLLVNWEMRFNIIMGISRGLLYLHQDSRLRIIHRDLKTSNILLDEDMNPKISDFGIARIVGGNQTEASTNRVVGTYGYMSPEYALDGFFSVKSDVFSFGVVLLEIISGKKNTGFYQSEHSLSLLGYAWELWKENKVLDFVDKSLHESCNVFEVSKCINVGLLCVQEDADDRPTMSNVIFLLRSDTATPPTPNQPAYFARKCPSSSTSSSKPELYSTNELTISVQEGSSALLLSTAKDTISLKEIIRDGEIIISSGEKFEFGFFTPDGATPNKRYAGIWYHKLSSNSTKTVVWVANRAKPVMNFRGYITIKEDGNLQILDEKGIRYWTTEIPLMNTSAKLLDSGNLILSGDNDNHEPIWQSFSVESNTFLPGMEMDTSKVLRSWTSEDDPAPGKFEFKLADDHSRYEIMNGSAIYWRSASLINGPSNSNEIPPRFVYFLSNFSSTSKNHIKRSQTKILNPGDYSQPYLVDFNNTRLVIHPSGQIMFYNWSSEIKGWNPSWFGPSNNCSIYNICGAYGICNSSSTPVCQCLKGFKPKFMEDWNSGQFSEGCMRTQGCKNNGFLDLKVIKVENPTTKFDANTIDGCRRECLSQCKCNGFTFETEPAKRLCKGDTTCRMWMDEDLKDLEEDVSSQSQLIFVRVAYFDLEPTCNSSKNCEEWPRSTCMPSSTWNGMKRCICNPNHPWDPSTRNCTQAPKPIHPSPKEKPSSSILAVTIAIGVIIFSCAVVCMIYLRRRRLAKRKAYQESIQEISTSHFDQDEKNDSSFIYPSKLAEDQKGIDVPFFPFESVVAATENFCDTNKLGQGGFGPVYKGRLQGGQEIAVKRLSRSSVQGIDEFKNEVLLIAKLQHRNLVRLLGYTIKGDEKMLLYEYMPNKSLDSFILDQLRCLLVNWEMRFNIIMGISRGLLYLHQDSRLRIIHRDLKTSNILLDEDMNPKISDFGIARIVGGKQTEASTNRVVGTYGYMSPEYALDGLFSVKSDVFSFGVVLLEIVSGKKNTGFYQSEDSLSLLGYAWELWNENKVLHFVDKSLYESCNVFEVSKCINVGLLCVQEDADDQPTMSNVIFMLCSDTATLPTPKQPAYIARKCPSSSTSSSRPELNSTNELTVSVQEGR</sequence>
<protein>
    <submittedName>
        <fullName evidence="20">Uncharacterized protein</fullName>
    </submittedName>
</protein>
<feature type="compositionally biased region" description="Polar residues" evidence="15">
    <location>
        <begin position="1745"/>
        <end position="1762"/>
    </location>
</feature>
<feature type="domain" description="Protein kinase" evidence="17">
    <location>
        <begin position="1445"/>
        <end position="1723"/>
    </location>
</feature>
<dbReference type="InterPro" id="IPR000719">
    <property type="entry name" value="Prot_kinase_dom"/>
</dbReference>